<proteinExistence type="predicted"/>
<gene>
    <name evidence="1" type="ORF">NS359_11395</name>
</gene>
<sequence length="186" mass="19073">MSASASVDTDAYVRTTLGRSVRVGRSVCAAALVLLALADCAGTSTPTTTTVDPATPKQSIVDLVERSTAAVGGDWTVYRGPAVEPCGQDVEDRVRYVYIVERAGAVTGLLQHDVDVVRAVWEDAGMDVVDTSSGGGSKPVGLRGTGDPMTSIGFDAKPDRSRISGVSVCAAGIATELRDGEIGDAG</sequence>
<dbReference type="Proteomes" id="UP000072763">
    <property type="component" value="Unassembled WGS sequence"/>
</dbReference>
<dbReference type="OrthoDB" id="5023825at2"/>
<organism evidence="1 2">
    <name type="scientific">Curtobacterium oceanosedimentum</name>
    <dbReference type="NCBI Taxonomy" id="465820"/>
    <lineage>
        <taxon>Bacteria</taxon>
        <taxon>Bacillati</taxon>
        <taxon>Actinomycetota</taxon>
        <taxon>Actinomycetes</taxon>
        <taxon>Micrococcales</taxon>
        <taxon>Microbacteriaceae</taxon>
        <taxon>Curtobacterium</taxon>
    </lineage>
</organism>
<evidence type="ECO:0000313" key="2">
    <source>
        <dbReference type="Proteomes" id="UP000072763"/>
    </source>
</evidence>
<protein>
    <submittedName>
        <fullName evidence="1">Uncharacterized protein</fullName>
    </submittedName>
</protein>
<comment type="caution">
    <text evidence="1">The sequence shown here is derived from an EMBL/GenBank/DDBJ whole genome shotgun (WGS) entry which is preliminary data.</text>
</comment>
<dbReference type="EMBL" id="LDRC01000058">
    <property type="protein sequence ID" value="KTR51220.1"/>
    <property type="molecule type" value="Genomic_DNA"/>
</dbReference>
<dbReference type="AlphaFoldDB" id="A0A147DP64"/>
<dbReference type="PATRIC" id="fig|465820.4.peg.2460"/>
<dbReference type="RefSeq" id="WP_058750148.1">
    <property type="nucleotide sequence ID" value="NZ_LDRC01000058.1"/>
</dbReference>
<reference evidence="1 2" key="1">
    <citation type="journal article" date="2016" name="Front. Microbiol.">
        <title>Genomic Resource of Rice Seed Associated Bacteria.</title>
        <authorList>
            <person name="Midha S."/>
            <person name="Bansal K."/>
            <person name="Sharma S."/>
            <person name="Kumar N."/>
            <person name="Patil P.P."/>
            <person name="Chaudhry V."/>
            <person name="Patil P.B."/>
        </authorList>
    </citation>
    <scope>NUCLEOTIDE SEQUENCE [LARGE SCALE GENOMIC DNA]</scope>
    <source>
        <strain evidence="1 2">NS359</strain>
    </source>
</reference>
<accession>A0A147DP64</accession>
<name>A0A147DP64_9MICO</name>
<dbReference type="STRING" id="465820.NS263_03520"/>
<evidence type="ECO:0000313" key="1">
    <source>
        <dbReference type="EMBL" id="KTR51220.1"/>
    </source>
</evidence>